<organism evidence="2 3">
    <name type="scientific">Muraenolepis orangiensis</name>
    <name type="common">Patagonian moray cod</name>
    <dbReference type="NCBI Taxonomy" id="630683"/>
    <lineage>
        <taxon>Eukaryota</taxon>
        <taxon>Metazoa</taxon>
        <taxon>Chordata</taxon>
        <taxon>Craniata</taxon>
        <taxon>Vertebrata</taxon>
        <taxon>Euteleostomi</taxon>
        <taxon>Actinopterygii</taxon>
        <taxon>Neopterygii</taxon>
        <taxon>Teleostei</taxon>
        <taxon>Neoteleostei</taxon>
        <taxon>Acanthomorphata</taxon>
        <taxon>Zeiogadaria</taxon>
        <taxon>Gadariae</taxon>
        <taxon>Gadiformes</taxon>
        <taxon>Muraenolepidoidei</taxon>
        <taxon>Muraenolepididae</taxon>
        <taxon>Muraenolepis</taxon>
    </lineage>
</organism>
<evidence type="ECO:0000313" key="3">
    <source>
        <dbReference type="Proteomes" id="UP001148018"/>
    </source>
</evidence>
<feature type="compositionally biased region" description="Polar residues" evidence="1">
    <location>
        <begin position="110"/>
        <end position="124"/>
    </location>
</feature>
<protein>
    <submittedName>
        <fullName evidence="2">Uncharacterized protein</fullName>
    </submittedName>
</protein>
<dbReference type="EMBL" id="JANIIK010000114">
    <property type="protein sequence ID" value="KAJ3590730.1"/>
    <property type="molecule type" value="Genomic_DNA"/>
</dbReference>
<comment type="caution">
    <text evidence="2">The sequence shown here is derived from an EMBL/GenBank/DDBJ whole genome shotgun (WGS) entry which is preliminary data.</text>
</comment>
<dbReference type="AlphaFoldDB" id="A0A9Q0DL76"/>
<sequence length="141" mass="14434">MEEPGNLCGERGDFLAVVKVKKTEGCFAMREDHRRAKRSLSLAADNDPESAELVDSGGLLQKGGIAMDPNVVFNVAPFSPSSPSSSPAGETTMSSIGAGAAPSPGPCFSSARTSSTPISTNPANTALRTSSFLAAFLTATP</sequence>
<keyword evidence="3" id="KW-1185">Reference proteome</keyword>
<reference evidence="2" key="1">
    <citation type="submission" date="2022-07" db="EMBL/GenBank/DDBJ databases">
        <title>Chromosome-level genome of Muraenolepis orangiensis.</title>
        <authorList>
            <person name="Kim J."/>
        </authorList>
    </citation>
    <scope>NUCLEOTIDE SEQUENCE</scope>
    <source>
        <strain evidence="2">KU_S4_2022</strain>
        <tissue evidence="2">Muscle</tissue>
    </source>
</reference>
<evidence type="ECO:0000313" key="2">
    <source>
        <dbReference type="EMBL" id="KAJ3590730.1"/>
    </source>
</evidence>
<dbReference type="Proteomes" id="UP001148018">
    <property type="component" value="Unassembled WGS sequence"/>
</dbReference>
<evidence type="ECO:0000256" key="1">
    <source>
        <dbReference type="SAM" id="MobiDB-lite"/>
    </source>
</evidence>
<feature type="region of interest" description="Disordered" evidence="1">
    <location>
        <begin position="79"/>
        <end position="124"/>
    </location>
</feature>
<gene>
    <name evidence="2" type="ORF">NHX12_008679</name>
</gene>
<name>A0A9Q0DL76_9TELE</name>
<proteinExistence type="predicted"/>
<accession>A0A9Q0DL76</accession>